<name>A0ABX8RWL2_NOCIO</name>
<proteinExistence type="predicted"/>
<dbReference type="RefSeq" id="WP_218474323.1">
    <property type="nucleotide sequence ID" value="NZ_BAABJN010000005.1"/>
</dbReference>
<dbReference type="Pfam" id="PF04909">
    <property type="entry name" value="Amidohydro_2"/>
    <property type="match status" value="1"/>
</dbReference>
<dbReference type="InterPro" id="IPR052350">
    <property type="entry name" value="Metallo-dep_Lactonases"/>
</dbReference>
<dbReference type="PANTHER" id="PTHR43569">
    <property type="entry name" value="AMIDOHYDROLASE"/>
    <property type="match status" value="1"/>
</dbReference>
<organism evidence="2 3">
    <name type="scientific">Nocardia iowensis</name>
    <dbReference type="NCBI Taxonomy" id="204891"/>
    <lineage>
        <taxon>Bacteria</taxon>
        <taxon>Bacillati</taxon>
        <taxon>Actinomycetota</taxon>
        <taxon>Actinomycetes</taxon>
        <taxon>Mycobacteriales</taxon>
        <taxon>Nocardiaceae</taxon>
        <taxon>Nocardia</taxon>
    </lineage>
</organism>
<dbReference type="EMBL" id="CP078145">
    <property type="protein sequence ID" value="QXN92790.1"/>
    <property type="molecule type" value="Genomic_DNA"/>
</dbReference>
<evidence type="ECO:0000313" key="3">
    <source>
        <dbReference type="Proteomes" id="UP000694257"/>
    </source>
</evidence>
<evidence type="ECO:0000313" key="2">
    <source>
        <dbReference type="EMBL" id="QXN92790.1"/>
    </source>
</evidence>
<gene>
    <name evidence="2" type="ORF">KV110_06595</name>
</gene>
<reference evidence="2 3" key="1">
    <citation type="submission" date="2021-07" db="EMBL/GenBank/DDBJ databases">
        <title>Whole Genome Sequence of Nocardia Iowensis.</title>
        <authorList>
            <person name="Lamm A."/>
            <person name="Collins-Fairclough A.M."/>
            <person name="Bunk B."/>
            <person name="Sproer C."/>
        </authorList>
    </citation>
    <scope>NUCLEOTIDE SEQUENCE [LARGE SCALE GENOMIC DNA]</scope>
    <source>
        <strain evidence="2 3">NRRL 5646</strain>
    </source>
</reference>
<sequence length="360" mass="38812">MDLTGLRIIDAHIHQWDPFTTPRVFSSMAKVFRVLPIPLGVAARLAPRRDRQFVGDPTAYAQPYLPANYRADTGAVPVEAIVHIEADWSDKGGTAQANETRWVASLPFGVDTPALGAIIGAGDPSAAGFAELLDAHRSASPLLRGIRTLTALHPDPDVRPFTQTEHALVSKEFLDGFANLAEQDLSFEAWVYSHQLPDVAELAERYPEVPIVLNHLGTPAGLFGPVGKHTGTNPSLRRELFVRWRDDVAAVAANANVVAKVSGLTMPILGHPVPPRGTATPVPVLLDRIGPMIGHALEFFGADRLLWGSNFPVDKPITSIANSVEAVAAAVTGHGGGQPELEQIFRNTARRVYRIEDPTS</sequence>
<feature type="domain" description="Amidohydrolase-related" evidence="1">
    <location>
        <begin position="9"/>
        <end position="355"/>
    </location>
</feature>
<accession>A0ABX8RWL2</accession>
<dbReference type="Proteomes" id="UP000694257">
    <property type="component" value="Chromosome"/>
</dbReference>
<keyword evidence="3" id="KW-1185">Reference proteome</keyword>
<protein>
    <submittedName>
        <fullName evidence="2">Amidohydrolase family protein</fullName>
    </submittedName>
</protein>
<dbReference type="PANTHER" id="PTHR43569:SF1">
    <property type="entry name" value="BLL3371 PROTEIN"/>
    <property type="match status" value="1"/>
</dbReference>
<evidence type="ECO:0000259" key="1">
    <source>
        <dbReference type="Pfam" id="PF04909"/>
    </source>
</evidence>
<dbReference type="InterPro" id="IPR006680">
    <property type="entry name" value="Amidohydro-rel"/>
</dbReference>